<accession>A0A1B3Z6W4</accession>
<sequence length="125" mass="13568">MRHNEVMLGIDCCLKIIADDARATARARHGACVGIGQRHLLVRRIANFLFTRGKIAHLRTQSGDLVRQSLRLRLGNVAFLAVGTIKRVEIPIDIVLRASSAALQRRSDGVVPLEPGKPPASSTAV</sequence>
<dbReference type="AlphaFoldDB" id="A0A1B3Z6W4"/>
<dbReference type="Proteomes" id="UP000094256">
    <property type="component" value="Chromosome"/>
</dbReference>
<keyword evidence="2" id="KW-1185">Reference proteome</keyword>
<reference evidence="1 2" key="1">
    <citation type="submission" date="2016-01" db="EMBL/GenBank/DDBJ databases">
        <title>Complete genome and mega plasmid sequence of Sphingomonas panacis DCY99 elicits systemic resistance in rice to Xanthomonas oryzae.</title>
        <authorList>
            <person name="Kim Y.J."/>
            <person name="Yang D.C."/>
            <person name="Sing P."/>
        </authorList>
    </citation>
    <scope>NUCLEOTIDE SEQUENCE [LARGE SCALE GENOMIC DNA]</scope>
    <source>
        <strain evidence="1 2">DCY99</strain>
    </source>
</reference>
<dbReference type="KEGG" id="span:AWL63_03500"/>
<dbReference type="EMBL" id="CP014168">
    <property type="protein sequence ID" value="AOH83179.1"/>
    <property type="molecule type" value="Genomic_DNA"/>
</dbReference>
<organism evidence="1 2">
    <name type="scientific">Sphingomonas panacis</name>
    <dbReference type="NCBI Taxonomy" id="1560345"/>
    <lineage>
        <taxon>Bacteria</taxon>
        <taxon>Pseudomonadati</taxon>
        <taxon>Pseudomonadota</taxon>
        <taxon>Alphaproteobacteria</taxon>
        <taxon>Sphingomonadales</taxon>
        <taxon>Sphingomonadaceae</taxon>
        <taxon>Sphingomonas</taxon>
    </lineage>
</organism>
<gene>
    <name evidence="1" type="ORF">AWL63_03500</name>
</gene>
<evidence type="ECO:0000313" key="2">
    <source>
        <dbReference type="Proteomes" id="UP000094256"/>
    </source>
</evidence>
<evidence type="ECO:0000313" key="1">
    <source>
        <dbReference type="EMBL" id="AOH83179.1"/>
    </source>
</evidence>
<name>A0A1B3Z6W4_9SPHN</name>
<proteinExistence type="predicted"/>
<protein>
    <submittedName>
        <fullName evidence="1">Uncharacterized protein</fullName>
    </submittedName>
</protein>